<keyword evidence="1" id="KW-0175">Coiled coil</keyword>
<feature type="compositionally biased region" description="Polar residues" evidence="2">
    <location>
        <begin position="93"/>
        <end position="103"/>
    </location>
</feature>
<gene>
    <name evidence="3" type="ORF">SAY87_004016</name>
</gene>
<evidence type="ECO:0000256" key="2">
    <source>
        <dbReference type="SAM" id="MobiDB-lite"/>
    </source>
</evidence>
<feature type="region of interest" description="Disordered" evidence="2">
    <location>
        <begin position="88"/>
        <end position="113"/>
    </location>
</feature>
<dbReference type="EMBL" id="JAXIOK010000017">
    <property type="protein sequence ID" value="KAK4750534.1"/>
    <property type="molecule type" value="Genomic_DNA"/>
</dbReference>
<evidence type="ECO:0000313" key="3">
    <source>
        <dbReference type="EMBL" id="KAK4750534.1"/>
    </source>
</evidence>
<name>A0AAN7JNC3_9MYRT</name>
<keyword evidence="4" id="KW-1185">Reference proteome</keyword>
<organism evidence="3 4">
    <name type="scientific">Trapa incisa</name>
    <dbReference type="NCBI Taxonomy" id="236973"/>
    <lineage>
        <taxon>Eukaryota</taxon>
        <taxon>Viridiplantae</taxon>
        <taxon>Streptophyta</taxon>
        <taxon>Embryophyta</taxon>
        <taxon>Tracheophyta</taxon>
        <taxon>Spermatophyta</taxon>
        <taxon>Magnoliopsida</taxon>
        <taxon>eudicotyledons</taxon>
        <taxon>Gunneridae</taxon>
        <taxon>Pentapetalae</taxon>
        <taxon>rosids</taxon>
        <taxon>malvids</taxon>
        <taxon>Myrtales</taxon>
        <taxon>Lythraceae</taxon>
        <taxon>Trapa</taxon>
    </lineage>
</organism>
<dbReference type="Proteomes" id="UP001345219">
    <property type="component" value="Chromosome 4"/>
</dbReference>
<feature type="coiled-coil region" evidence="1">
    <location>
        <begin position="144"/>
        <end position="181"/>
    </location>
</feature>
<evidence type="ECO:0000313" key="4">
    <source>
        <dbReference type="Proteomes" id="UP001345219"/>
    </source>
</evidence>
<comment type="caution">
    <text evidence="3">The sequence shown here is derived from an EMBL/GenBank/DDBJ whole genome shotgun (WGS) entry which is preliminary data.</text>
</comment>
<dbReference type="AlphaFoldDB" id="A0AAN7JNC3"/>
<sequence length="226" mass="25797">MSRLLALLVPDMNSPPKDRPFQWLHDTMSEFDGKVMAIWSLLETEEDGKKQEILKILKELTRSYSNMAESHGHLRSNTKMAIASATYDGHRTGASSDPESSGSEVLEEPTNKVSEVDNAPEQEFKVPGYLEWETKEEECHFEVMKLIEENLQQQAELVRRNEEKRGIIKRLQMEIEVLKTEVRTPQECPKIDLKRTQSTGSKSIPTKKPGLGVIRKAIMTFSRACH</sequence>
<proteinExistence type="predicted"/>
<protein>
    <submittedName>
        <fullName evidence="3">Uncharacterized protein</fullName>
    </submittedName>
</protein>
<reference evidence="3 4" key="1">
    <citation type="journal article" date="2023" name="Hortic Res">
        <title>Pangenome of water caltrop reveals structural variations and asymmetric subgenome divergence after allopolyploidization.</title>
        <authorList>
            <person name="Zhang X."/>
            <person name="Chen Y."/>
            <person name="Wang L."/>
            <person name="Yuan Y."/>
            <person name="Fang M."/>
            <person name="Shi L."/>
            <person name="Lu R."/>
            <person name="Comes H.P."/>
            <person name="Ma Y."/>
            <person name="Chen Y."/>
            <person name="Huang G."/>
            <person name="Zhou Y."/>
            <person name="Zheng Z."/>
            <person name="Qiu Y."/>
        </authorList>
    </citation>
    <scope>NUCLEOTIDE SEQUENCE [LARGE SCALE GENOMIC DNA]</scope>
    <source>
        <tissue evidence="3">Roots</tissue>
    </source>
</reference>
<evidence type="ECO:0000256" key="1">
    <source>
        <dbReference type="SAM" id="Coils"/>
    </source>
</evidence>
<accession>A0AAN7JNC3</accession>